<evidence type="ECO:0000313" key="1">
    <source>
        <dbReference type="EMBL" id="CAG6790297.1"/>
    </source>
</evidence>
<dbReference type="EMBL" id="HBUF01669827">
    <property type="protein sequence ID" value="CAG6790301.1"/>
    <property type="molecule type" value="Transcribed_RNA"/>
</dbReference>
<reference evidence="1" key="1">
    <citation type="submission" date="2021-05" db="EMBL/GenBank/DDBJ databases">
        <authorList>
            <person name="Alioto T."/>
            <person name="Alioto T."/>
            <person name="Gomez Garrido J."/>
        </authorList>
    </citation>
    <scope>NUCLEOTIDE SEQUENCE</scope>
</reference>
<name>A0A8D9BX26_9HEMI</name>
<dbReference type="EMBL" id="HBUF01669829">
    <property type="protein sequence ID" value="CAG6790309.1"/>
    <property type="molecule type" value="Transcribed_RNA"/>
</dbReference>
<dbReference type="EMBL" id="HBUF01341059">
    <property type="protein sequence ID" value="CAG6703522.1"/>
    <property type="molecule type" value="Transcribed_RNA"/>
</dbReference>
<protein>
    <submittedName>
        <fullName evidence="1">Uncharacterized protein</fullName>
    </submittedName>
</protein>
<dbReference type="EMBL" id="HBUF01669825">
    <property type="protein sequence ID" value="CAG6790293.1"/>
    <property type="molecule type" value="Transcribed_RNA"/>
</dbReference>
<dbReference type="EMBL" id="HBUF01669831">
    <property type="protein sequence ID" value="CAG6790317.1"/>
    <property type="molecule type" value="Transcribed_RNA"/>
</dbReference>
<dbReference type="EMBL" id="HBUF01341057">
    <property type="protein sequence ID" value="CAG6703518.1"/>
    <property type="molecule type" value="Transcribed_RNA"/>
</dbReference>
<accession>A0A8D9BX26</accession>
<dbReference type="EMBL" id="HBUF01669828">
    <property type="protein sequence ID" value="CAG6790305.1"/>
    <property type="molecule type" value="Transcribed_RNA"/>
</dbReference>
<organism evidence="1">
    <name type="scientific">Cacopsylla melanoneura</name>
    <dbReference type="NCBI Taxonomy" id="428564"/>
    <lineage>
        <taxon>Eukaryota</taxon>
        <taxon>Metazoa</taxon>
        <taxon>Ecdysozoa</taxon>
        <taxon>Arthropoda</taxon>
        <taxon>Hexapoda</taxon>
        <taxon>Insecta</taxon>
        <taxon>Pterygota</taxon>
        <taxon>Neoptera</taxon>
        <taxon>Paraneoptera</taxon>
        <taxon>Hemiptera</taxon>
        <taxon>Sternorrhyncha</taxon>
        <taxon>Psylloidea</taxon>
        <taxon>Psyllidae</taxon>
        <taxon>Psyllinae</taxon>
        <taxon>Cacopsylla</taxon>
    </lineage>
</organism>
<dbReference type="AlphaFoldDB" id="A0A8D9BX26"/>
<proteinExistence type="predicted"/>
<sequence>MAILSLSSLQTESSNREKHTFSGFKYHRWFNNLPRATFAIATLVSRYLMRFFINVRSSLGAKTALVALNHAFTYKFKMNKQISRRLFISNSDMVYCSRNMNIFNE</sequence>
<dbReference type="EMBL" id="HBUF01669830">
    <property type="protein sequence ID" value="CAG6790313.1"/>
    <property type="molecule type" value="Transcribed_RNA"/>
</dbReference>
<dbReference type="EMBL" id="HBUF01669826">
    <property type="protein sequence ID" value="CAG6790297.1"/>
    <property type="molecule type" value="Transcribed_RNA"/>
</dbReference>